<evidence type="ECO:0000313" key="3">
    <source>
        <dbReference type="Proteomes" id="UP001152607"/>
    </source>
</evidence>
<comment type="caution">
    <text evidence="2">The sequence shown here is derived from an EMBL/GenBank/DDBJ whole genome shotgun (WGS) entry which is preliminary data.</text>
</comment>
<evidence type="ECO:0000313" key="2">
    <source>
        <dbReference type="EMBL" id="CAI6337908.1"/>
    </source>
</evidence>
<keyword evidence="3" id="KW-1185">Reference proteome</keyword>
<name>A0A9W4XNC7_9PLEO</name>
<dbReference type="AlphaFoldDB" id="A0A9W4XNC7"/>
<dbReference type="EMBL" id="CAOQHR010000007">
    <property type="protein sequence ID" value="CAI6337908.1"/>
    <property type="molecule type" value="Genomic_DNA"/>
</dbReference>
<evidence type="ECO:0000256" key="1">
    <source>
        <dbReference type="SAM" id="MobiDB-lite"/>
    </source>
</evidence>
<organism evidence="2 3">
    <name type="scientific">Periconia digitata</name>
    <dbReference type="NCBI Taxonomy" id="1303443"/>
    <lineage>
        <taxon>Eukaryota</taxon>
        <taxon>Fungi</taxon>
        <taxon>Dikarya</taxon>
        <taxon>Ascomycota</taxon>
        <taxon>Pezizomycotina</taxon>
        <taxon>Dothideomycetes</taxon>
        <taxon>Pleosporomycetidae</taxon>
        <taxon>Pleosporales</taxon>
        <taxon>Massarineae</taxon>
        <taxon>Periconiaceae</taxon>
        <taxon>Periconia</taxon>
    </lineage>
</organism>
<proteinExistence type="predicted"/>
<feature type="region of interest" description="Disordered" evidence="1">
    <location>
        <begin position="183"/>
        <end position="202"/>
    </location>
</feature>
<sequence length="232" mass="24439">MSGYIKYGLVQNTGQVVQAFNSSSNGNTAANGGTNGPGTGTTTSNGYIVNPNFIPCEHNEGDDGQRIGQITKTKYGPGKPVIPKFRHWSLEDPLGRGSARTVVENTVSENTVMEDTGVKNTAFENTIDKNIGFNNHDVKNTAVKHSGVKNAGVGKTRAKNTGVKKIGSKNSGTLELAASKLALPTPGPDLSTPDFSTGSKKASFAYSGNIDPRLLDCQSEGFDINDNSDISK</sequence>
<dbReference type="Proteomes" id="UP001152607">
    <property type="component" value="Unassembled WGS sequence"/>
</dbReference>
<reference evidence="2" key="1">
    <citation type="submission" date="2023-01" db="EMBL/GenBank/DDBJ databases">
        <authorList>
            <person name="Van Ghelder C."/>
            <person name="Rancurel C."/>
        </authorList>
    </citation>
    <scope>NUCLEOTIDE SEQUENCE</scope>
    <source>
        <strain evidence="2">CNCM I-4278</strain>
    </source>
</reference>
<protein>
    <submittedName>
        <fullName evidence="2">Uncharacterized protein</fullName>
    </submittedName>
</protein>
<accession>A0A9W4XNC7</accession>
<gene>
    <name evidence="2" type="ORF">PDIGIT_LOCUS11026</name>
</gene>